<gene>
    <name evidence="2" type="ORF">AKG60_27840</name>
    <name evidence="1" type="ORF">YA91_15290</name>
</gene>
<accession>A0A249W4Y1</accession>
<evidence type="ECO:0000313" key="3">
    <source>
        <dbReference type="Proteomes" id="UP000191946"/>
    </source>
</evidence>
<dbReference type="RefSeq" id="WP_005494858.1">
    <property type="nucleotide sequence ID" value="NZ_CP023248.2"/>
</dbReference>
<keyword evidence="3" id="KW-1185">Reference proteome</keyword>
<dbReference type="AlphaFoldDB" id="A0A249W4Y1"/>
<protein>
    <submittedName>
        <fullName evidence="1">Uncharacterized protein</fullName>
    </submittedName>
</protein>
<sequence length="356" mass="40412">MEQEVGRDWSGRLVIHGETIESFDIVPNSYTDMATMISSDSVTVRLFDIVNRMYPKNTQVELSVKNLQKNDAFLLVFGGWIPCSFIKKQTILLADRNVVSQIVSRYSNGKKKKNRPDDAFDSIFLSNKISLDITAFVLEGNENKIPDNDMIDEQIDRVTKSLKAALPRLNITKYPNGNSYYYQFRDMLAENIQRRMLFLQKIAPKLNKQFTEKSRVDAVRIVFSAAQEAQLQKNDLAVLLALLRITMVGKKTAAQLVLKDSQLYTEVDSYNAVCDLTAIELLINLHKFHAENKSGYNIAFITMDKGLSLFSSLFSNTKIASSDDENLNVRARISGEVFGNDPVLVKMYQDWFSGKV</sequence>
<dbReference type="EMBL" id="LHQV01000040">
    <property type="protein sequence ID" value="OQJ94624.1"/>
    <property type="molecule type" value="Genomic_DNA"/>
</dbReference>
<dbReference type="EMBL" id="CP023248">
    <property type="protein sequence ID" value="ASZ51825.1"/>
    <property type="molecule type" value="Genomic_DNA"/>
</dbReference>
<name>A0A249W4Y1_VIBPH</name>
<evidence type="ECO:0000313" key="1">
    <source>
        <dbReference type="EMBL" id="ASZ51825.1"/>
    </source>
</evidence>
<reference evidence="2 3" key="1">
    <citation type="submission" date="2015-08" db="EMBL/GenBank/DDBJ databases">
        <title>Draft Genome Sequences of Vibrio parahaemolyticus Strains.</title>
        <authorList>
            <person name="Gonzalez-Escalona N."/>
            <person name="DePaola A."/>
        </authorList>
    </citation>
    <scope>NUCLEOTIDE SEQUENCE [LARGE SCALE GENOMIC DNA]</scope>
    <source>
        <strain evidence="2 3">CFSAN001621</strain>
    </source>
</reference>
<reference evidence="1" key="2">
    <citation type="submission" date="2017-09" db="EMBL/GenBank/DDBJ databases">
        <authorList>
            <person name="Ehlers B."/>
            <person name="Leendertz F.H."/>
        </authorList>
    </citation>
    <scope>NUCLEOTIDE SEQUENCE</scope>
    <source>
        <strain evidence="1">MAVP-26</strain>
    </source>
</reference>
<evidence type="ECO:0000313" key="2">
    <source>
        <dbReference type="EMBL" id="OQJ94624.1"/>
    </source>
</evidence>
<organism evidence="1">
    <name type="scientific">Vibrio parahaemolyticus</name>
    <dbReference type="NCBI Taxonomy" id="670"/>
    <lineage>
        <taxon>Bacteria</taxon>
        <taxon>Pseudomonadati</taxon>
        <taxon>Pseudomonadota</taxon>
        <taxon>Gammaproteobacteria</taxon>
        <taxon>Vibrionales</taxon>
        <taxon>Vibrionaceae</taxon>
        <taxon>Vibrio</taxon>
    </lineage>
</organism>
<dbReference type="Proteomes" id="UP000191946">
    <property type="component" value="Unassembled WGS sequence"/>
</dbReference>
<proteinExistence type="predicted"/>